<keyword evidence="4 7" id="KW-1133">Transmembrane helix</keyword>
<dbReference type="GO" id="GO:0008360">
    <property type="term" value="P:regulation of cell shape"/>
    <property type="evidence" value="ECO:0007669"/>
    <property type="project" value="UniProtKB-KW"/>
</dbReference>
<keyword evidence="2 7" id="KW-0812">Transmembrane</keyword>
<keyword evidence="3" id="KW-0133">Cell shape</keyword>
<comment type="subcellular location">
    <subcellularLocation>
        <location evidence="1">Membrane</location>
        <topology evidence="1">Multi-pass membrane protein</topology>
    </subcellularLocation>
</comment>
<feature type="transmembrane region" description="Helical" evidence="7">
    <location>
        <begin position="339"/>
        <end position="360"/>
    </location>
</feature>
<evidence type="ECO:0000313" key="8">
    <source>
        <dbReference type="EMBL" id="KAA6186110.1"/>
    </source>
</evidence>
<accession>A0A5M8FQ28</accession>
<feature type="transmembrane region" description="Helical" evidence="7">
    <location>
        <begin position="183"/>
        <end position="199"/>
    </location>
</feature>
<dbReference type="Pfam" id="PF01098">
    <property type="entry name" value="FTSW_RODA_SPOVE"/>
    <property type="match status" value="1"/>
</dbReference>
<feature type="transmembrane region" description="Helical" evidence="7">
    <location>
        <begin position="80"/>
        <end position="100"/>
    </location>
</feature>
<dbReference type="PANTHER" id="PTHR30474:SF3">
    <property type="entry name" value="PEPTIDOGLYCAN GLYCOSYLTRANSFERASE RODA"/>
    <property type="match status" value="1"/>
</dbReference>
<feature type="compositionally biased region" description="Polar residues" evidence="6">
    <location>
        <begin position="438"/>
        <end position="449"/>
    </location>
</feature>
<dbReference type="AlphaFoldDB" id="A0A5M8FQ28"/>
<evidence type="ECO:0000256" key="7">
    <source>
        <dbReference type="SAM" id="Phobius"/>
    </source>
</evidence>
<evidence type="ECO:0000313" key="9">
    <source>
        <dbReference type="Proteomes" id="UP000322981"/>
    </source>
</evidence>
<evidence type="ECO:0000256" key="2">
    <source>
        <dbReference type="ARBA" id="ARBA00022692"/>
    </source>
</evidence>
<feature type="transmembrane region" description="Helical" evidence="7">
    <location>
        <begin position="51"/>
        <end position="68"/>
    </location>
</feature>
<dbReference type="PANTHER" id="PTHR30474">
    <property type="entry name" value="CELL CYCLE PROTEIN"/>
    <property type="match status" value="1"/>
</dbReference>
<dbReference type="GO" id="GO:0015648">
    <property type="term" value="F:lipid-linked peptidoglycan transporter activity"/>
    <property type="evidence" value="ECO:0007669"/>
    <property type="project" value="TreeGrafter"/>
</dbReference>
<feature type="region of interest" description="Disordered" evidence="6">
    <location>
        <begin position="402"/>
        <end position="465"/>
    </location>
</feature>
<feature type="transmembrane region" description="Helical" evidence="7">
    <location>
        <begin position="301"/>
        <end position="327"/>
    </location>
</feature>
<evidence type="ECO:0000256" key="3">
    <source>
        <dbReference type="ARBA" id="ARBA00022960"/>
    </source>
</evidence>
<reference evidence="8 9" key="1">
    <citation type="submission" date="2019-09" db="EMBL/GenBank/DDBJ databases">
        <title>Whole-genome sequence of the purple sulfur bacterium Thiohalocapsa marina DSM 19078.</title>
        <authorList>
            <person name="Kyndt J.A."/>
            <person name="Meyer T.E."/>
        </authorList>
    </citation>
    <scope>NUCLEOTIDE SEQUENCE [LARGE SCALE GENOMIC DNA]</scope>
    <source>
        <strain evidence="8 9">DSM 19078</strain>
    </source>
</reference>
<protein>
    <submittedName>
        <fullName evidence="8">FtsW/RodA/SpoVE family cell cycle protein</fullName>
    </submittedName>
</protein>
<evidence type="ECO:0000256" key="4">
    <source>
        <dbReference type="ARBA" id="ARBA00022989"/>
    </source>
</evidence>
<evidence type="ECO:0000256" key="5">
    <source>
        <dbReference type="ARBA" id="ARBA00023136"/>
    </source>
</evidence>
<evidence type="ECO:0000256" key="1">
    <source>
        <dbReference type="ARBA" id="ARBA00004141"/>
    </source>
</evidence>
<gene>
    <name evidence="8" type="ORF">F2Q65_06720</name>
</gene>
<feature type="transmembrane region" description="Helical" evidence="7">
    <location>
        <begin position="112"/>
        <end position="130"/>
    </location>
</feature>
<dbReference type="GO" id="GO:0051301">
    <property type="term" value="P:cell division"/>
    <property type="evidence" value="ECO:0007669"/>
    <property type="project" value="InterPro"/>
</dbReference>
<name>A0A5M8FQ28_9GAMM</name>
<organism evidence="8 9">
    <name type="scientific">Thiohalocapsa marina</name>
    <dbReference type="NCBI Taxonomy" id="424902"/>
    <lineage>
        <taxon>Bacteria</taxon>
        <taxon>Pseudomonadati</taxon>
        <taxon>Pseudomonadota</taxon>
        <taxon>Gammaproteobacteria</taxon>
        <taxon>Chromatiales</taxon>
        <taxon>Chromatiaceae</taxon>
        <taxon>Thiohalocapsa</taxon>
    </lineage>
</organism>
<dbReference type="OrthoDB" id="9768187at2"/>
<dbReference type="EMBL" id="VWXX01000006">
    <property type="protein sequence ID" value="KAA6186110.1"/>
    <property type="molecule type" value="Genomic_DNA"/>
</dbReference>
<keyword evidence="5 7" id="KW-0472">Membrane</keyword>
<evidence type="ECO:0000256" key="6">
    <source>
        <dbReference type="SAM" id="MobiDB-lite"/>
    </source>
</evidence>
<comment type="caution">
    <text evidence="8">The sequence shown here is derived from an EMBL/GenBank/DDBJ whole genome shotgun (WGS) entry which is preliminary data.</text>
</comment>
<feature type="transmembrane region" description="Helical" evidence="7">
    <location>
        <begin position="206"/>
        <end position="229"/>
    </location>
</feature>
<dbReference type="GO" id="GO:0005886">
    <property type="term" value="C:plasma membrane"/>
    <property type="evidence" value="ECO:0007669"/>
    <property type="project" value="TreeGrafter"/>
</dbReference>
<keyword evidence="9" id="KW-1185">Reference proteome</keyword>
<dbReference type="GO" id="GO:0032153">
    <property type="term" value="C:cell division site"/>
    <property type="evidence" value="ECO:0007669"/>
    <property type="project" value="TreeGrafter"/>
</dbReference>
<sequence length="465" mass="49050">MTLGFLMLLGAGPKEGYAVRWADLVPLAGLALSFGVAHLLLTLLGFRGDQVLLPVAAFLCGIGLLGQFRMGAFSGNQASLLDVLILPGGVALMLCATLLLMNGRYRLLAPPLWFWALLSVALVALLLVTGQRFRGGVYAAGYVTPTEPLKLTVVLFAAAFIAQHAKALAQWSKPIPFPPLRPLWPLLAFAAVLLGLLLVQRDLGMALILSLTLLALLAAGTGHLGYPIYGALGATLGGWALLSVFSHGQRRVETWLDPFQDPTGAGWQVLQGLSGMYAGGLWGEGFGQARPQYTPIAESDFIYAVIAEELGFAGSALVLVFFVLLIGRLDGIAARARSPFGALVATGIATVLAVQTLLNVGGVTKSIPLTGITLPFISHGGSSLITVFVGLGLALAISDGEPRAGRRQSGRKQSERRPGTGRKGSVSRGSRSKEAAVNNRTSNRSTSRGPRQPAVRKSSDRRTRD</sequence>
<feature type="transmembrane region" description="Helical" evidence="7">
    <location>
        <begin position="21"/>
        <end position="45"/>
    </location>
</feature>
<dbReference type="Proteomes" id="UP000322981">
    <property type="component" value="Unassembled WGS sequence"/>
</dbReference>
<proteinExistence type="predicted"/>
<dbReference type="InterPro" id="IPR001182">
    <property type="entry name" value="FtsW/RodA"/>
</dbReference>
<feature type="transmembrane region" description="Helical" evidence="7">
    <location>
        <begin position="372"/>
        <end position="397"/>
    </location>
</feature>